<dbReference type="GO" id="GO:0006412">
    <property type="term" value="P:translation"/>
    <property type="evidence" value="ECO:0007669"/>
    <property type="project" value="InterPro"/>
</dbReference>
<evidence type="ECO:0000313" key="4">
    <source>
        <dbReference type="EMBL" id="CEM13589.1"/>
    </source>
</evidence>
<evidence type="ECO:0000256" key="2">
    <source>
        <dbReference type="ARBA" id="ARBA00022980"/>
    </source>
</evidence>
<dbReference type="GO" id="GO:1990904">
    <property type="term" value="C:ribonucleoprotein complex"/>
    <property type="evidence" value="ECO:0007669"/>
    <property type="project" value="UniProtKB-KW"/>
</dbReference>
<dbReference type="Gene3D" id="6.10.250.3260">
    <property type="match status" value="1"/>
</dbReference>
<dbReference type="PhylomeDB" id="A0A0G4FJ82"/>
<sequence length="159" mass="18307">MPHSFGYRARTRNKFQKGYKQKGLPSVGRYLTVFKKGDYVDIKVDPSIHKGMPYQYYHGRTGLVFNVTQTSIGVAVKKVVGNREILKRIHVRSEHLRKSRCNEDFISRVRENDAKRAEAKKRGEKLVLKRSTGQPKGSETVIPNKPIETFAPIKFVENF</sequence>
<evidence type="ECO:0000256" key="3">
    <source>
        <dbReference type="ARBA" id="ARBA00023274"/>
    </source>
</evidence>
<dbReference type="InterPro" id="IPR036948">
    <property type="entry name" value="Ribosomal_eL21_sf"/>
</dbReference>
<evidence type="ECO:0008006" key="5">
    <source>
        <dbReference type="Google" id="ProtNLM"/>
    </source>
</evidence>
<organism evidence="4">
    <name type="scientific">Chromera velia CCMP2878</name>
    <dbReference type="NCBI Taxonomy" id="1169474"/>
    <lineage>
        <taxon>Eukaryota</taxon>
        <taxon>Sar</taxon>
        <taxon>Alveolata</taxon>
        <taxon>Colpodellida</taxon>
        <taxon>Chromeraceae</taxon>
        <taxon>Chromera</taxon>
    </lineage>
</organism>
<dbReference type="PANTHER" id="PTHR20981">
    <property type="entry name" value="60S RIBOSOMAL PROTEIN L21"/>
    <property type="match status" value="1"/>
</dbReference>
<name>A0A0G4FJ82_9ALVE</name>
<gene>
    <name evidence="4" type="ORF">Cvel_17262</name>
</gene>
<dbReference type="EMBL" id="CDMZ01000405">
    <property type="protein sequence ID" value="CEM13589.1"/>
    <property type="molecule type" value="Genomic_DNA"/>
</dbReference>
<dbReference type="VEuPathDB" id="CryptoDB:Cvel_17262"/>
<evidence type="ECO:0000256" key="1">
    <source>
        <dbReference type="ARBA" id="ARBA00008427"/>
    </source>
</evidence>
<proteinExistence type="inferred from homology"/>
<keyword evidence="3" id="KW-0687">Ribonucleoprotein</keyword>
<dbReference type="Pfam" id="PF01157">
    <property type="entry name" value="Ribosomal_L21e"/>
    <property type="match status" value="1"/>
</dbReference>
<dbReference type="GO" id="GO:0003735">
    <property type="term" value="F:structural constituent of ribosome"/>
    <property type="evidence" value="ECO:0007669"/>
    <property type="project" value="InterPro"/>
</dbReference>
<reference evidence="4" key="1">
    <citation type="submission" date="2014-11" db="EMBL/GenBank/DDBJ databases">
        <authorList>
            <person name="Otto D Thomas"/>
            <person name="Naeem Raeece"/>
        </authorList>
    </citation>
    <scope>NUCLEOTIDE SEQUENCE</scope>
</reference>
<accession>A0A0G4FJ82</accession>
<dbReference type="AlphaFoldDB" id="A0A0G4FJ82"/>
<dbReference type="SUPFAM" id="SSF50104">
    <property type="entry name" value="Translation proteins SH3-like domain"/>
    <property type="match status" value="1"/>
</dbReference>
<comment type="similarity">
    <text evidence="1">Belongs to the eukaryotic ribosomal protein eL21 family.</text>
</comment>
<dbReference type="InterPro" id="IPR008991">
    <property type="entry name" value="Translation_prot_SH3-like_sf"/>
</dbReference>
<dbReference type="GO" id="GO:0005840">
    <property type="term" value="C:ribosome"/>
    <property type="evidence" value="ECO:0007669"/>
    <property type="project" value="UniProtKB-KW"/>
</dbReference>
<dbReference type="InterPro" id="IPR018259">
    <property type="entry name" value="Ribosomal_eL21_CS"/>
</dbReference>
<protein>
    <recommendedName>
        <fullName evidence="5">60S ribosomal protein L21</fullName>
    </recommendedName>
</protein>
<dbReference type="PROSITE" id="PS01171">
    <property type="entry name" value="RIBOSOMAL_L21E"/>
    <property type="match status" value="1"/>
</dbReference>
<dbReference type="FunFam" id="2.30.30.70:FF:000001">
    <property type="entry name" value="60S ribosomal protein L21"/>
    <property type="match status" value="1"/>
</dbReference>
<dbReference type="Gene3D" id="2.30.30.70">
    <property type="entry name" value="Ribosomal protein L21"/>
    <property type="match status" value="1"/>
</dbReference>
<keyword evidence="2" id="KW-0689">Ribosomal protein</keyword>
<dbReference type="InterPro" id="IPR001147">
    <property type="entry name" value="Ribosomal_eL21"/>
</dbReference>